<proteinExistence type="predicted"/>
<accession>A0A512AUG8</accession>
<name>A0A512AUG8_9BACT</name>
<sequence>MDFALDNNNYQEALKGNVTNKLTKSNQDNTTLYLKKLYGFEDSNPFFTCFKYFWQKANLSDRVIISLLYACKRDFLLAESIEPVINTTLGEKVAVDYMEQNIEAYHPGRFTPKTRKSAARNIISSWKQAGYITGKIKALRTKVKPGYYALAFAMLLAYLSGSRGDFILQSKWVRALDLPDAKVRELAVEAAQQGLVQYQFAGSVTAISFDKILTKLKLSGFESR</sequence>
<dbReference type="Proteomes" id="UP000321532">
    <property type="component" value="Unassembled WGS sequence"/>
</dbReference>
<evidence type="ECO:0000313" key="1">
    <source>
        <dbReference type="EMBL" id="GEO03359.1"/>
    </source>
</evidence>
<dbReference type="EMBL" id="BJYS01000005">
    <property type="protein sequence ID" value="GEO03359.1"/>
    <property type="molecule type" value="Genomic_DNA"/>
</dbReference>
<gene>
    <name evidence="1" type="ORF">AAE02nite_10230</name>
</gene>
<dbReference type="AlphaFoldDB" id="A0A512AUG8"/>
<comment type="caution">
    <text evidence="1">The sequence shown here is derived from an EMBL/GenBank/DDBJ whole genome shotgun (WGS) entry which is preliminary data.</text>
</comment>
<keyword evidence="2" id="KW-1185">Reference proteome</keyword>
<organism evidence="1 2">
    <name type="scientific">Adhaeribacter aerolatus</name>
    <dbReference type="NCBI Taxonomy" id="670289"/>
    <lineage>
        <taxon>Bacteria</taxon>
        <taxon>Pseudomonadati</taxon>
        <taxon>Bacteroidota</taxon>
        <taxon>Cytophagia</taxon>
        <taxon>Cytophagales</taxon>
        <taxon>Hymenobacteraceae</taxon>
        <taxon>Adhaeribacter</taxon>
    </lineage>
</organism>
<evidence type="ECO:0000313" key="2">
    <source>
        <dbReference type="Proteomes" id="UP000321532"/>
    </source>
</evidence>
<reference evidence="1 2" key="1">
    <citation type="submission" date="2019-07" db="EMBL/GenBank/DDBJ databases">
        <title>Whole genome shotgun sequence of Adhaeribacter aerolatus NBRC 106133.</title>
        <authorList>
            <person name="Hosoyama A."/>
            <person name="Uohara A."/>
            <person name="Ohji S."/>
            <person name="Ichikawa N."/>
        </authorList>
    </citation>
    <scope>NUCLEOTIDE SEQUENCE [LARGE SCALE GENOMIC DNA]</scope>
    <source>
        <strain evidence="1 2">NBRC 106133</strain>
    </source>
</reference>
<protein>
    <submittedName>
        <fullName evidence="1">Uncharacterized protein</fullName>
    </submittedName>
</protein>